<comment type="caution">
    <text evidence="2">The sequence shown here is derived from an EMBL/GenBank/DDBJ whole genome shotgun (WGS) entry which is preliminary data.</text>
</comment>
<feature type="transmembrane region" description="Helical" evidence="1">
    <location>
        <begin position="73"/>
        <end position="93"/>
    </location>
</feature>
<feature type="transmembrane region" description="Helical" evidence="1">
    <location>
        <begin position="17"/>
        <end position="37"/>
    </location>
</feature>
<dbReference type="Proteomes" id="UP000004371">
    <property type="component" value="Unassembled WGS sequence"/>
</dbReference>
<dbReference type="AlphaFoldDB" id="E8LRY8"/>
<dbReference type="EMBL" id="AEVS01000040">
    <property type="protein sequence ID" value="EGA66485.1"/>
    <property type="molecule type" value="Genomic_DNA"/>
</dbReference>
<dbReference type="STRING" id="945543.VIBR0546_10834"/>
<proteinExistence type="predicted"/>
<keyword evidence="3" id="KW-1185">Reference proteome</keyword>
<name>E8LRY8_9VIBR</name>
<accession>E8LRY8</accession>
<keyword evidence="1" id="KW-0472">Membrane</keyword>
<keyword evidence="1" id="KW-1133">Transmembrane helix</keyword>
<dbReference type="eggNOG" id="ENOG5033C3I">
    <property type="taxonomic scope" value="Bacteria"/>
</dbReference>
<gene>
    <name evidence="2" type="ORF">VIBR0546_10834</name>
</gene>
<protein>
    <submittedName>
        <fullName evidence="2">Uncharacterized protein</fullName>
    </submittedName>
</protein>
<reference evidence="2 3" key="1">
    <citation type="journal article" date="2012" name="Int. J. Syst. Evol. Microbiol.">
        <title>Vibrio caribbeanicus sp. nov., isolated from the marine sponge Scleritoderma cyanea.</title>
        <authorList>
            <person name="Hoffmann M."/>
            <person name="Monday S.R."/>
            <person name="Allard M.W."/>
            <person name="Strain E.A."/>
            <person name="Whittaker P."/>
            <person name="Naum M."/>
            <person name="McCarthy P.J."/>
            <person name="Lopez J.V."/>
            <person name="Fischer M."/>
            <person name="Brown E.W."/>
        </authorList>
    </citation>
    <scope>NUCLEOTIDE SEQUENCE [LARGE SCALE GENOMIC DNA]</scope>
    <source>
        <strain evidence="2 3">LMG 20546</strain>
    </source>
</reference>
<organism evidence="2 3">
    <name type="scientific">Vibrio brasiliensis LMG 20546</name>
    <dbReference type="NCBI Taxonomy" id="945543"/>
    <lineage>
        <taxon>Bacteria</taxon>
        <taxon>Pseudomonadati</taxon>
        <taxon>Pseudomonadota</taxon>
        <taxon>Gammaproteobacteria</taxon>
        <taxon>Vibrionales</taxon>
        <taxon>Vibrionaceae</taxon>
        <taxon>Vibrio</taxon>
        <taxon>Vibrio oreintalis group</taxon>
    </lineage>
</organism>
<evidence type="ECO:0000313" key="2">
    <source>
        <dbReference type="EMBL" id="EGA66485.1"/>
    </source>
</evidence>
<dbReference type="RefSeq" id="WP_006878575.1">
    <property type="nucleotide sequence ID" value="NZ_AEVS01000040.1"/>
</dbReference>
<evidence type="ECO:0000313" key="3">
    <source>
        <dbReference type="Proteomes" id="UP000004371"/>
    </source>
</evidence>
<sequence length="95" mass="10991">MPQHSVKKAKKDGLKKAFLWLIIIDYMLLTLFLSQLYNMTLDAGTGISTLLLLYNVLLTFLCFQRTSNQEAHIIYPTLSATLLAFVCFLYYFFLI</sequence>
<dbReference type="OrthoDB" id="5824172at2"/>
<evidence type="ECO:0000256" key="1">
    <source>
        <dbReference type="SAM" id="Phobius"/>
    </source>
</evidence>
<feature type="transmembrane region" description="Helical" evidence="1">
    <location>
        <begin position="43"/>
        <end position="61"/>
    </location>
</feature>
<keyword evidence="1" id="KW-0812">Transmembrane</keyword>